<accession>A0A1J3CHP0</accession>
<dbReference type="InterPro" id="IPR018247">
    <property type="entry name" value="EF_Hand_1_Ca_BS"/>
</dbReference>
<dbReference type="Gene3D" id="1.10.238.10">
    <property type="entry name" value="EF-hand"/>
    <property type="match status" value="1"/>
</dbReference>
<evidence type="ECO:0000259" key="2">
    <source>
        <dbReference type="PROSITE" id="PS50222"/>
    </source>
</evidence>
<dbReference type="EMBL" id="GEVI01024837">
    <property type="protein sequence ID" value="JAU07483.1"/>
    <property type="molecule type" value="Transcribed_RNA"/>
</dbReference>
<dbReference type="Pfam" id="PF13499">
    <property type="entry name" value="EF-hand_7"/>
    <property type="match status" value="1"/>
</dbReference>
<evidence type="ECO:0000313" key="5">
    <source>
        <dbReference type="EMBL" id="JAU74102.1"/>
    </source>
</evidence>
<feature type="domain" description="EF-hand" evidence="2">
    <location>
        <begin position="20"/>
        <end position="55"/>
    </location>
</feature>
<gene>
    <name evidence="3" type="ORF">GA_TR8167_c0_g1_i1_g.26455</name>
    <name evidence="4" type="ORF">LC_TR2567_c0_g1_i1_g.8112</name>
    <name evidence="5" type="ORF">LE_TR1435_c0_g1_i1_g.3784</name>
</gene>
<dbReference type="PANTHER" id="PTHR34574">
    <property type="entry name" value="CALCIUM-BINDING EF-HAND FAMILY PROTEIN-RELATED"/>
    <property type="match status" value="1"/>
</dbReference>
<evidence type="ECO:0000256" key="1">
    <source>
        <dbReference type="ARBA" id="ARBA00022837"/>
    </source>
</evidence>
<dbReference type="EMBL" id="GEVK01009896">
    <property type="protein sequence ID" value="JAU42936.1"/>
    <property type="molecule type" value="Transcribed_RNA"/>
</dbReference>
<dbReference type="SMART" id="SM00054">
    <property type="entry name" value="EFh"/>
    <property type="match status" value="2"/>
</dbReference>
<dbReference type="InterPro" id="IPR011992">
    <property type="entry name" value="EF-hand-dom_pair"/>
</dbReference>
<evidence type="ECO:0000313" key="4">
    <source>
        <dbReference type="EMBL" id="JAU42936.1"/>
    </source>
</evidence>
<dbReference type="PROSITE" id="PS00018">
    <property type="entry name" value="EF_HAND_1"/>
    <property type="match status" value="2"/>
</dbReference>
<proteinExistence type="predicted"/>
<dbReference type="SUPFAM" id="SSF47473">
    <property type="entry name" value="EF-hand"/>
    <property type="match status" value="1"/>
</dbReference>
<keyword evidence="1" id="KW-0106">Calcium</keyword>
<reference evidence="3" key="1">
    <citation type="submission" date="2016-07" db="EMBL/GenBank/DDBJ databases">
        <title>De novo transcriptome assembly of four accessions of the metal hyperaccumulator plant Noccaea caerulescens.</title>
        <authorList>
            <person name="Blande D."/>
            <person name="Halimaa P."/>
            <person name="Tervahauta A.I."/>
            <person name="Aarts M.G."/>
            <person name="Karenlampi S.O."/>
        </authorList>
    </citation>
    <scope>NUCLEOTIDE SEQUENCE</scope>
</reference>
<dbReference type="InterPro" id="IPR002048">
    <property type="entry name" value="EF_hand_dom"/>
</dbReference>
<organism evidence="3">
    <name type="scientific">Noccaea caerulescens</name>
    <name type="common">Alpine penny-cress</name>
    <name type="synonym">Thlaspi caerulescens</name>
    <dbReference type="NCBI Taxonomy" id="107243"/>
    <lineage>
        <taxon>Eukaryota</taxon>
        <taxon>Viridiplantae</taxon>
        <taxon>Streptophyta</taxon>
        <taxon>Embryophyta</taxon>
        <taxon>Tracheophyta</taxon>
        <taxon>Spermatophyta</taxon>
        <taxon>Magnoliopsida</taxon>
        <taxon>eudicotyledons</taxon>
        <taxon>Gunneridae</taxon>
        <taxon>Pentapetalae</taxon>
        <taxon>rosids</taxon>
        <taxon>malvids</taxon>
        <taxon>Brassicales</taxon>
        <taxon>Brassicaceae</taxon>
        <taxon>Coluteocarpeae</taxon>
        <taxon>Noccaea</taxon>
    </lineage>
</organism>
<evidence type="ECO:0000313" key="3">
    <source>
        <dbReference type="EMBL" id="JAU07483.1"/>
    </source>
</evidence>
<protein>
    <recommendedName>
        <fullName evidence="2">EF-hand domain-containing protein</fullName>
    </recommendedName>
</protein>
<feature type="domain" description="EF-hand" evidence="2">
    <location>
        <begin position="69"/>
        <end position="104"/>
    </location>
</feature>
<dbReference type="PROSITE" id="PS50222">
    <property type="entry name" value="EF_HAND_2"/>
    <property type="match status" value="2"/>
</dbReference>
<name>A0A1J3CHP0_NOCCA</name>
<sequence length="140" mass="15582">MGVVVIDGSTVRSFVEDEEQFKKTVDEQFKALDSNDDGVLSRSELRKALESMRLLDSHFGVDVVIPQEELTKLYDSIFEKFDTDQSGSVDLEEFMSEMKKIVLAIADGLGSCPIRMVLDDDEDNILTKAADLEASKLGKV</sequence>
<dbReference type="EMBL" id="GEVL01003239">
    <property type="protein sequence ID" value="JAU74102.1"/>
    <property type="molecule type" value="Transcribed_RNA"/>
</dbReference>
<dbReference type="PANTHER" id="PTHR34574:SF5">
    <property type="entry name" value="CALCIUM-BINDING EF-HAND FAMILY PROTEIN"/>
    <property type="match status" value="1"/>
</dbReference>
<dbReference type="AlphaFoldDB" id="A0A1J3CHP0"/>
<dbReference type="GO" id="GO:0005509">
    <property type="term" value="F:calcium ion binding"/>
    <property type="evidence" value="ECO:0007669"/>
    <property type="project" value="InterPro"/>
</dbReference>